<dbReference type="Gene3D" id="2.170.130.10">
    <property type="entry name" value="TonB-dependent receptor, plug domain"/>
    <property type="match status" value="1"/>
</dbReference>
<evidence type="ECO:0000256" key="10">
    <source>
        <dbReference type="ARBA" id="ARBA00023077"/>
    </source>
</evidence>
<keyword evidence="5" id="KW-0410">Iron transport</keyword>
<gene>
    <name evidence="19" type="ORF">ACFPN2_05130</name>
</gene>
<dbReference type="Pfam" id="PF00593">
    <property type="entry name" value="TonB_dep_Rec_b-barrel"/>
    <property type="match status" value="1"/>
</dbReference>
<keyword evidence="9" id="KW-0406">Ion transport</keyword>
<dbReference type="InterPro" id="IPR036942">
    <property type="entry name" value="Beta-barrel_TonB_sf"/>
</dbReference>
<feature type="domain" description="TonB-dependent receptor plug" evidence="18">
    <location>
        <begin position="55"/>
        <end position="157"/>
    </location>
</feature>
<evidence type="ECO:0000256" key="8">
    <source>
        <dbReference type="ARBA" id="ARBA00023004"/>
    </source>
</evidence>
<dbReference type="InterPro" id="IPR012910">
    <property type="entry name" value="Plug_dom"/>
</dbReference>
<dbReference type="PROSITE" id="PS52016">
    <property type="entry name" value="TONB_DEPENDENT_REC_3"/>
    <property type="match status" value="1"/>
</dbReference>
<feature type="signal peptide" evidence="16">
    <location>
        <begin position="1"/>
        <end position="24"/>
    </location>
</feature>
<evidence type="ECO:0000256" key="13">
    <source>
        <dbReference type="ARBA" id="ARBA00023237"/>
    </source>
</evidence>
<keyword evidence="11 14" id="KW-0472">Membrane</keyword>
<name>A0ABV8SLI4_9GAMM</name>
<keyword evidence="12 19" id="KW-0675">Receptor</keyword>
<protein>
    <submittedName>
        <fullName evidence="19">TonB-dependent siderophore receptor</fullName>
    </submittedName>
</protein>
<evidence type="ECO:0000256" key="7">
    <source>
        <dbReference type="ARBA" id="ARBA00022729"/>
    </source>
</evidence>
<reference evidence="20" key="1">
    <citation type="journal article" date="2019" name="Int. J. Syst. Evol. Microbiol.">
        <title>The Global Catalogue of Microorganisms (GCM) 10K type strain sequencing project: providing services to taxonomists for standard genome sequencing and annotation.</title>
        <authorList>
            <consortium name="The Broad Institute Genomics Platform"/>
            <consortium name="The Broad Institute Genome Sequencing Center for Infectious Disease"/>
            <person name="Wu L."/>
            <person name="Ma J."/>
        </authorList>
    </citation>
    <scope>NUCLEOTIDE SEQUENCE [LARGE SCALE GENOMIC DNA]</scope>
    <source>
        <strain evidence="20">CGMCC 1.10759</strain>
    </source>
</reference>
<evidence type="ECO:0000256" key="5">
    <source>
        <dbReference type="ARBA" id="ARBA00022496"/>
    </source>
</evidence>
<evidence type="ECO:0000256" key="3">
    <source>
        <dbReference type="ARBA" id="ARBA00022448"/>
    </source>
</evidence>
<dbReference type="RefSeq" id="WP_380595549.1">
    <property type="nucleotide sequence ID" value="NZ_JBHSDU010000002.1"/>
</dbReference>
<dbReference type="InterPro" id="IPR037066">
    <property type="entry name" value="Plug_dom_sf"/>
</dbReference>
<evidence type="ECO:0000256" key="12">
    <source>
        <dbReference type="ARBA" id="ARBA00023170"/>
    </source>
</evidence>
<evidence type="ECO:0000313" key="20">
    <source>
        <dbReference type="Proteomes" id="UP001595904"/>
    </source>
</evidence>
<evidence type="ECO:0000259" key="17">
    <source>
        <dbReference type="Pfam" id="PF00593"/>
    </source>
</evidence>
<feature type="domain" description="TonB-dependent receptor-like beta-barrel" evidence="17">
    <location>
        <begin position="231"/>
        <end position="670"/>
    </location>
</feature>
<keyword evidence="10 15" id="KW-0798">TonB box</keyword>
<comment type="subcellular location">
    <subcellularLocation>
        <location evidence="1 14">Cell outer membrane</location>
        <topology evidence="1 14">Multi-pass membrane protein</topology>
    </subcellularLocation>
</comment>
<accession>A0ABV8SLI4</accession>
<organism evidence="19 20">
    <name type="scientific">Steroidobacter flavus</name>
    <dbReference type="NCBI Taxonomy" id="1842136"/>
    <lineage>
        <taxon>Bacteria</taxon>
        <taxon>Pseudomonadati</taxon>
        <taxon>Pseudomonadota</taxon>
        <taxon>Gammaproteobacteria</taxon>
        <taxon>Steroidobacterales</taxon>
        <taxon>Steroidobacteraceae</taxon>
        <taxon>Steroidobacter</taxon>
    </lineage>
</organism>
<comment type="caution">
    <text evidence="19">The sequence shown here is derived from an EMBL/GenBank/DDBJ whole genome shotgun (WGS) entry which is preliminary data.</text>
</comment>
<dbReference type="PANTHER" id="PTHR32552:SF68">
    <property type="entry name" value="FERRICHROME OUTER MEMBRANE TRANSPORTER_PHAGE RECEPTOR"/>
    <property type="match status" value="1"/>
</dbReference>
<evidence type="ECO:0000313" key="19">
    <source>
        <dbReference type="EMBL" id="MFC4308458.1"/>
    </source>
</evidence>
<evidence type="ECO:0000256" key="11">
    <source>
        <dbReference type="ARBA" id="ARBA00023136"/>
    </source>
</evidence>
<dbReference type="InterPro" id="IPR000531">
    <property type="entry name" value="Beta-barrel_TonB"/>
</dbReference>
<dbReference type="PANTHER" id="PTHR32552">
    <property type="entry name" value="FERRICHROME IRON RECEPTOR-RELATED"/>
    <property type="match status" value="1"/>
</dbReference>
<keyword evidence="8" id="KW-0408">Iron</keyword>
<dbReference type="InterPro" id="IPR010105">
    <property type="entry name" value="TonB_sidphr_rcpt"/>
</dbReference>
<evidence type="ECO:0000256" key="1">
    <source>
        <dbReference type="ARBA" id="ARBA00004571"/>
    </source>
</evidence>
<dbReference type="Gene3D" id="2.40.170.20">
    <property type="entry name" value="TonB-dependent receptor, beta-barrel domain"/>
    <property type="match status" value="1"/>
</dbReference>
<feature type="chain" id="PRO_5046516902" evidence="16">
    <location>
        <begin position="25"/>
        <end position="703"/>
    </location>
</feature>
<dbReference type="Pfam" id="PF07715">
    <property type="entry name" value="Plug"/>
    <property type="match status" value="1"/>
</dbReference>
<evidence type="ECO:0000256" key="6">
    <source>
        <dbReference type="ARBA" id="ARBA00022692"/>
    </source>
</evidence>
<comment type="similarity">
    <text evidence="2 14 15">Belongs to the TonB-dependent receptor family.</text>
</comment>
<evidence type="ECO:0000256" key="15">
    <source>
        <dbReference type="RuleBase" id="RU003357"/>
    </source>
</evidence>
<evidence type="ECO:0000256" key="16">
    <source>
        <dbReference type="SAM" id="SignalP"/>
    </source>
</evidence>
<dbReference type="CDD" id="cd01347">
    <property type="entry name" value="ligand_gated_channel"/>
    <property type="match status" value="1"/>
</dbReference>
<evidence type="ECO:0000259" key="18">
    <source>
        <dbReference type="Pfam" id="PF07715"/>
    </source>
</evidence>
<evidence type="ECO:0000256" key="4">
    <source>
        <dbReference type="ARBA" id="ARBA00022452"/>
    </source>
</evidence>
<evidence type="ECO:0000256" key="9">
    <source>
        <dbReference type="ARBA" id="ARBA00023065"/>
    </source>
</evidence>
<keyword evidence="7 16" id="KW-0732">Signal</keyword>
<keyword evidence="20" id="KW-1185">Reference proteome</keyword>
<evidence type="ECO:0000256" key="2">
    <source>
        <dbReference type="ARBA" id="ARBA00009810"/>
    </source>
</evidence>
<dbReference type="NCBIfam" id="TIGR01783">
    <property type="entry name" value="TonB-siderophor"/>
    <property type="match status" value="1"/>
</dbReference>
<proteinExistence type="inferred from homology"/>
<dbReference type="EMBL" id="JBHSDU010000002">
    <property type="protein sequence ID" value="MFC4308458.1"/>
    <property type="molecule type" value="Genomic_DNA"/>
</dbReference>
<dbReference type="SUPFAM" id="SSF56935">
    <property type="entry name" value="Porins"/>
    <property type="match status" value="1"/>
</dbReference>
<keyword evidence="6 14" id="KW-0812">Transmembrane</keyword>
<sequence length="703" mass="77680">MIKKSHGSLLLTLAALAQPMVSLAQSETVEEVVVFGKDFVPPVNSSGTKSDTPPIETPASLSVISRDLLDSWGASKLTEALRYTPGVNAEPFGVEPRFTSVNMRGFTAAAAGIYRDGLALINPGWAVSYNLEPYGAERVEVPRGPASVLYGQGSPGGLINFVSKMPKDQAFGEVGLEYGNNDRKQAQFDVGSSFDEAGTWSGRLTGLIRDSDTQIDYVPDDRQFLAAALRWRISDDTSLTFLGSYQQDKTKPSQSLPALGMLEPNPNGTIPVSRFSGEPGLDDYDRDEFSVGYQFEHRFNDSVRFFQNARYNDVKLTEIAVYSMGISQNPADADRIVFRRAAFSYGTLDGLTIDNQLHVALGSGAVKQKVLAGVDYQDVSAWHRQHHNATLTPIDIFAPVYGVANITRPAPWGDDDIDLEQLGVYLQDEIKIQEKLIFNLGARFDHASSSTYSRLSQSTTQDQTDEELSLRGGVVYVFDSGFAPYASYAESFLPSSGVDAAGKPFDPETGRQYEVGVKYQPKSFNGLFTLALFDLERTNFVDRDDDFNLFQTGKASSRGVELEAFTAMDNGLSFIASYSYLDTEQKENKLPELVGKQFPQIPKHKAALWLDYNFNAFGLDALGVGFGTRYQSSTFSDDLNTVESPSFTLYDAAVHYEWNNMRVALNIQNLADKEYASSCFTRFSVLCTVGETRSIRGSFRYRW</sequence>
<keyword evidence="3 14" id="KW-0813">Transport</keyword>
<dbReference type="InterPro" id="IPR039426">
    <property type="entry name" value="TonB-dep_rcpt-like"/>
</dbReference>
<keyword evidence="4 14" id="KW-1134">Transmembrane beta strand</keyword>
<dbReference type="Proteomes" id="UP001595904">
    <property type="component" value="Unassembled WGS sequence"/>
</dbReference>
<keyword evidence="13 14" id="KW-0998">Cell outer membrane</keyword>
<evidence type="ECO:0000256" key="14">
    <source>
        <dbReference type="PROSITE-ProRule" id="PRU01360"/>
    </source>
</evidence>